<keyword evidence="2" id="KW-0805">Transcription regulation</keyword>
<evidence type="ECO:0000313" key="8">
    <source>
        <dbReference type="EMBL" id="RZC73280.1"/>
    </source>
</evidence>
<keyword evidence="3" id="KW-0238">DNA-binding</keyword>
<comment type="subcellular location">
    <subcellularLocation>
        <location evidence="1">Nucleus</location>
    </subcellularLocation>
</comment>
<feature type="region of interest" description="Disordered" evidence="6">
    <location>
        <begin position="231"/>
        <end position="255"/>
    </location>
</feature>
<protein>
    <recommendedName>
        <fullName evidence="7">AP2/ERF domain-containing protein</fullName>
    </recommendedName>
</protein>
<evidence type="ECO:0000256" key="1">
    <source>
        <dbReference type="ARBA" id="ARBA00004123"/>
    </source>
</evidence>
<dbReference type="Gene3D" id="3.30.730.10">
    <property type="entry name" value="AP2/ERF domain"/>
    <property type="match status" value="1"/>
</dbReference>
<gene>
    <name evidence="8" type="ORF">C5167_048760</name>
</gene>
<proteinExistence type="predicted"/>
<reference evidence="8 9" key="1">
    <citation type="journal article" date="2018" name="Science">
        <title>The opium poppy genome and morphinan production.</title>
        <authorList>
            <person name="Guo L."/>
            <person name="Winzer T."/>
            <person name="Yang X."/>
            <person name="Li Y."/>
            <person name="Ning Z."/>
            <person name="He Z."/>
            <person name="Teodor R."/>
            <person name="Lu Y."/>
            <person name="Bowser T.A."/>
            <person name="Graham I.A."/>
            <person name="Ye K."/>
        </authorList>
    </citation>
    <scope>NUCLEOTIDE SEQUENCE [LARGE SCALE GENOMIC DNA]</scope>
    <source>
        <strain evidence="9">cv. HN1</strain>
        <tissue evidence="8">Leaves</tissue>
    </source>
</reference>
<keyword evidence="9" id="KW-1185">Reference proteome</keyword>
<dbReference type="PROSITE" id="PS51032">
    <property type="entry name" value="AP2_ERF"/>
    <property type="match status" value="1"/>
</dbReference>
<organism evidence="8 9">
    <name type="scientific">Papaver somniferum</name>
    <name type="common">Opium poppy</name>
    <dbReference type="NCBI Taxonomy" id="3469"/>
    <lineage>
        <taxon>Eukaryota</taxon>
        <taxon>Viridiplantae</taxon>
        <taxon>Streptophyta</taxon>
        <taxon>Embryophyta</taxon>
        <taxon>Tracheophyta</taxon>
        <taxon>Spermatophyta</taxon>
        <taxon>Magnoliopsida</taxon>
        <taxon>Ranunculales</taxon>
        <taxon>Papaveraceae</taxon>
        <taxon>Papaveroideae</taxon>
        <taxon>Papaver</taxon>
    </lineage>
</organism>
<accession>A0A4Y7KLR4</accession>
<dbReference type="GO" id="GO:0003677">
    <property type="term" value="F:DNA binding"/>
    <property type="evidence" value="ECO:0007669"/>
    <property type="project" value="UniProtKB-KW"/>
</dbReference>
<dbReference type="InterPro" id="IPR036955">
    <property type="entry name" value="AP2/ERF_dom_sf"/>
</dbReference>
<dbReference type="Proteomes" id="UP000316621">
    <property type="component" value="Chromosome 8"/>
</dbReference>
<dbReference type="EMBL" id="CM010722">
    <property type="protein sequence ID" value="RZC73280.1"/>
    <property type="molecule type" value="Genomic_DNA"/>
</dbReference>
<keyword evidence="4" id="KW-0804">Transcription</keyword>
<feature type="compositionally biased region" description="Low complexity" evidence="6">
    <location>
        <begin position="240"/>
        <end position="255"/>
    </location>
</feature>
<dbReference type="GO" id="GO:0003700">
    <property type="term" value="F:DNA-binding transcription factor activity"/>
    <property type="evidence" value="ECO:0007669"/>
    <property type="project" value="InterPro"/>
</dbReference>
<evidence type="ECO:0000256" key="3">
    <source>
        <dbReference type="ARBA" id="ARBA00023125"/>
    </source>
</evidence>
<feature type="domain" description="AP2/ERF" evidence="7">
    <location>
        <begin position="32"/>
        <end position="97"/>
    </location>
</feature>
<dbReference type="PANTHER" id="PTHR32467:SF90">
    <property type="entry name" value="AP2-LIKE ETHYLENE-RESPONSIVE TRANSCRIPTION FACTOR AIL1"/>
    <property type="match status" value="1"/>
</dbReference>
<dbReference type="GO" id="GO:0005634">
    <property type="term" value="C:nucleus"/>
    <property type="evidence" value="ECO:0007669"/>
    <property type="project" value="UniProtKB-SubCell"/>
</dbReference>
<feature type="region of interest" description="Disordered" evidence="6">
    <location>
        <begin position="164"/>
        <end position="183"/>
    </location>
</feature>
<dbReference type="PANTHER" id="PTHR32467">
    <property type="entry name" value="AP2-LIKE ETHYLENE-RESPONSIVE TRANSCRIPTION FACTOR"/>
    <property type="match status" value="1"/>
</dbReference>
<evidence type="ECO:0000256" key="6">
    <source>
        <dbReference type="SAM" id="MobiDB-lite"/>
    </source>
</evidence>
<dbReference type="InterPro" id="IPR016177">
    <property type="entry name" value="DNA-bd_dom_sf"/>
</dbReference>
<evidence type="ECO:0000259" key="7">
    <source>
        <dbReference type="PROSITE" id="PS51032"/>
    </source>
</evidence>
<dbReference type="AlphaFoldDB" id="A0A4Y7KLR4"/>
<dbReference type="SMART" id="SM00380">
    <property type="entry name" value="AP2"/>
    <property type="match status" value="1"/>
</dbReference>
<evidence type="ECO:0000256" key="5">
    <source>
        <dbReference type="ARBA" id="ARBA00023242"/>
    </source>
</evidence>
<keyword evidence="5" id="KW-0539">Nucleus</keyword>
<dbReference type="SUPFAM" id="SSF54171">
    <property type="entry name" value="DNA-binding domain"/>
    <property type="match status" value="1"/>
</dbReference>
<dbReference type="InterPro" id="IPR001471">
    <property type="entry name" value="AP2/ERF_dom"/>
</dbReference>
<evidence type="ECO:0000313" key="9">
    <source>
        <dbReference type="Proteomes" id="UP000316621"/>
    </source>
</evidence>
<evidence type="ECO:0000256" key="2">
    <source>
        <dbReference type="ARBA" id="ARBA00023015"/>
    </source>
</evidence>
<name>A0A4Y7KLR4_PAPSO</name>
<evidence type="ECO:0000256" key="4">
    <source>
        <dbReference type="ARBA" id="ARBA00023163"/>
    </source>
</evidence>
<dbReference type="Gramene" id="RZC73280">
    <property type="protein sequence ID" value="RZC73280"/>
    <property type="gene ID" value="C5167_048760"/>
</dbReference>
<sequence>MATFPFKMQNLDRRRSPPSRQVSQAQLARQQQQRATCFPRKHSRHQRMSQTGRCSLGISLAVYRVYLGGYDKEDKASKAYDLAALKFCGPATRINFPLCVYHKELEEMKNMNRHEIIASIRRKSSTFSRGTSGRSSGGYDIAAIKYLGERALTNFDISKYDVKNKSESSTSNGGDLGKRPSPQNISSVAAIESVVVPDLAIEISEHPSNQFSTIIWSNRSDELTQITDKPNSSVRSMRNQNLSSKGSPKSSSFVSQSDQWKGIAERISSSSVAMLGLSDDSNDGFWGDYYY</sequence>
<feature type="region of interest" description="Disordered" evidence="6">
    <location>
        <begin position="1"/>
        <end position="23"/>
    </location>
</feature>